<organism evidence="1">
    <name type="scientific">Anguilla anguilla</name>
    <name type="common">European freshwater eel</name>
    <name type="synonym">Muraena anguilla</name>
    <dbReference type="NCBI Taxonomy" id="7936"/>
    <lineage>
        <taxon>Eukaryota</taxon>
        <taxon>Metazoa</taxon>
        <taxon>Chordata</taxon>
        <taxon>Craniata</taxon>
        <taxon>Vertebrata</taxon>
        <taxon>Euteleostomi</taxon>
        <taxon>Actinopterygii</taxon>
        <taxon>Neopterygii</taxon>
        <taxon>Teleostei</taxon>
        <taxon>Anguilliformes</taxon>
        <taxon>Anguillidae</taxon>
        <taxon>Anguilla</taxon>
    </lineage>
</organism>
<reference evidence="1" key="1">
    <citation type="submission" date="2014-11" db="EMBL/GenBank/DDBJ databases">
        <authorList>
            <person name="Amaro Gonzalez C."/>
        </authorList>
    </citation>
    <scope>NUCLEOTIDE SEQUENCE</scope>
</reference>
<name>A0A0E9WQB7_ANGAN</name>
<accession>A0A0E9WQB7</accession>
<proteinExistence type="predicted"/>
<reference evidence="1" key="2">
    <citation type="journal article" date="2015" name="Fish Shellfish Immunol.">
        <title>Early steps in the European eel (Anguilla anguilla)-Vibrio vulnificus interaction in the gills: Role of the RtxA13 toxin.</title>
        <authorList>
            <person name="Callol A."/>
            <person name="Pajuelo D."/>
            <person name="Ebbesson L."/>
            <person name="Teles M."/>
            <person name="MacKenzie S."/>
            <person name="Amaro C."/>
        </authorList>
    </citation>
    <scope>NUCLEOTIDE SEQUENCE</scope>
</reference>
<protein>
    <submittedName>
        <fullName evidence="1">Uncharacterized protein</fullName>
    </submittedName>
</protein>
<evidence type="ECO:0000313" key="1">
    <source>
        <dbReference type="EMBL" id="JAH91730.1"/>
    </source>
</evidence>
<dbReference type="EMBL" id="GBXM01016847">
    <property type="protein sequence ID" value="JAH91730.1"/>
    <property type="molecule type" value="Transcribed_RNA"/>
</dbReference>
<dbReference type="AlphaFoldDB" id="A0A0E9WQB7"/>
<sequence>MEMLNCHKILIFSVFYIWKSICKNGKRICSSCLRLL</sequence>